<comment type="caution">
    <text evidence="7">The sequence shown here is derived from an EMBL/GenBank/DDBJ whole genome shotgun (WGS) entry which is preliminary data.</text>
</comment>
<feature type="domain" description="Multidrug resistance protein MdtA-like C-terminal permuted SH3" evidence="6">
    <location>
        <begin position="306"/>
        <end position="365"/>
    </location>
</feature>
<gene>
    <name evidence="7" type="ORF">GPEL0_01f5240</name>
</gene>
<evidence type="ECO:0000256" key="1">
    <source>
        <dbReference type="ARBA" id="ARBA00004196"/>
    </source>
</evidence>
<keyword evidence="8" id="KW-1185">Reference proteome</keyword>
<proteinExistence type="inferred from homology"/>
<dbReference type="InterPro" id="IPR058625">
    <property type="entry name" value="MdtA-like_BSH"/>
</dbReference>
<dbReference type="InterPro" id="IPR058626">
    <property type="entry name" value="MdtA-like_b-barrel"/>
</dbReference>
<dbReference type="InterPro" id="IPR058624">
    <property type="entry name" value="MdtA-like_HH"/>
</dbReference>
<dbReference type="Pfam" id="PF25917">
    <property type="entry name" value="BSH_RND"/>
    <property type="match status" value="1"/>
</dbReference>
<evidence type="ECO:0000259" key="3">
    <source>
        <dbReference type="Pfam" id="PF25876"/>
    </source>
</evidence>
<feature type="domain" description="Multidrug resistance protein MdtA-like alpha-helical hairpin" evidence="3">
    <location>
        <begin position="107"/>
        <end position="176"/>
    </location>
</feature>
<name>A0ABQ0MR49_9BACT</name>
<comment type="similarity">
    <text evidence="2">Belongs to the membrane fusion protein (MFP) (TC 8.A.1) family.</text>
</comment>
<dbReference type="InterPro" id="IPR006143">
    <property type="entry name" value="RND_pump_MFP"/>
</dbReference>
<dbReference type="InterPro" id="IPR058627">
    <property type="entry name" value="MdtA-like_C"/>
</dbReference>
<reference evidence="8" key="2">
    <citation type="submission" date="2017-05" db="EMBL/GenBank/DDBJ databases">
        <title>Draft genome sequence of Geobacter pelophilus, a iron(III)-reducing bacteria.</title>
        <authorList>
            <person name="Aoyagi T."/>
            <person name="Koike H."/>
            <person name="Morita T."/>
            <person name="Sato Y."/>
            <person name="Habe H."/>
            <person name="Hori T."/>
        </authorList>
    </citation>
    <scope>NUCLEOTIDE SEQUENCE [LARGE SCALE GENOMIC DNA]</scope>
    <source>
        <strain evidence="8">Drf2</strain>
    </source>
</reference>
<dbReference type="Gene3D" id="2.40.50.100">
    <property type="match status" value="1"/>
</dbReference>
<evidence type="ECO:0000259" key="5">
    <source>
        <dbReference type="Pfam" id="PF25944"/>
    </source>
</evidence>
<evidence type="ECO:0000313" key="8">
    <source>
        <dbReference type="Proteomes" id="UP000194153"/>
    </source>
</evidence>
<dbReference type="Gene3D" id="2.40.420.20">
    <property type="match status" value="1"/>
</dbReference>
<dbReference type="Proteomes" id="UP000194153">
    <property type="component" value="Unassembled WGS sequence"/>
</dbReference>
<dbReference type="Pfam" id="PF25944">
    <property type="entry name" value="Beta-barrel_RND"/>
    <property type="match status" value="1"/>
</dbReference>
<sequence length="393" mass="42365">MRQVKAAIPGVLVATLLCGVSLAFSGCGKKEKLEPATSTPTVSVIVVQPQDGPVVLEKIAQTQSSQMVNIQARVNGFLDRCLYTEGAIVDKGKVLFQIDPKPFQVQVAQARAALSRQEAGLKAARLNLERTKPLAQVNALSKKDLDDATSRFQSEAAAVDQAKAQLDSALLNLSYATITSPIRGITSAAQQAEGTYISSQNSLLTTVSALSPIWVNFSMSENEMLKYRQEIASGRLRVPSGEKFLVEVVLPDGTPLPQTGRITFAAPSYNPQTGTFLIRASLDNRNGHLLPNQFVRVRLKGALRPQAILLPQRAVQQGAQGHYVWVVGRDDTVEQRPVTVGEWRGNEWYISEGIKGGERVVVDGALALSAGSKVQLQRYSSGRPNAGPGARGR</sequence>
<reference evidence="7 8" key="1">
    <citation type="submission" date="2017-04" db="EMBL/GenBank/DDBJ databases">
        <authorList>
            <consortium name="Geobacter pelophilus Genome Sequencing"/>
            <person name="Aoyagi T."/>
            <person name="Koike H."/>
            <person name="Hori T."/>
        </authorList>
    </citation>
    <scope>NUCLEOTIDE SEQUENCE [LARGE SCALE GENOMIC DNA]</scope>
    <source>
        <strain evidence="7 8">Drf2</strain>
    </source>
</reference>
<accession>A0ABQ0MR49</accession>
<dbReference type="PANTHER" id="PTHR30158">
    <property type="entry name" value="ACRA/E-RELATED COMPONENT OF DRUG EFFLUX TRANSPORTER"/>
    <property type="match status" value="1"/>
</dbReference>
<dbReference type="Gene3D" id="1.10.287.470">
    <property type="entry name" value="Helix hairpin bin"/>
    <property type="match status" value="1"/>
</dbReference>
<evidence type="ECO:0000256" key="2">
    <source>
        <dbReference type="ARBA" id="ARBA00009477"/>
    </source>
</evidence>
<dbReference type="Pfam" id="PF25967">
    <property type="entry name" value="RND-MFP_C"/>
    <property type="match status" value="1"/>
</dbReference>
<dbReference type="SUPFAM" id="SSF111369">
    <property type="entry name" value="HlyD-like secretion proteins"/>
    <property type="match status" value="1"/>
</dbReference>
<feature type="domain" description="Multidrug resistance protein MdtA-like barrel-sandwich hybrid" evidence="4">
    <location>
        <begin position="67"/>
        <end position="202"/>
    </location>
</feature>
<dbReference type="PROSITE" id="PS51257">
    <property type="entry name" value="PROKAR_LIPOPROTEIN"/>
    <property type="match status" value="1"/>
</dbReference>
<dbReference type="RefSeq" id="WP_085814904.1">
    <property type="nucleotide sequence ID" value="NZ_BDQG01000001.1"/>
</dbReference>
<dbReference type="Pfam" id="PF25876">
    <property type="entry name" value="HH_MFP_RND"/>
    <property type="match status" value="1"/>
</dbReference>
<protein>
    <submittedName>
        <fullName evidence="7">Hemolysin D</fullName>
    </submittedName>
</protein>
<dbReference type="EMBL" id="BDQG01000001">
    <property type="protein sequence ID" value="GAW68761.1"/>
    <property type="molecule type" value="Genomic_DNA"/>
</dbReference>
<dbReference type="Gene3D" id="2.40.30.170">
    <property type="match status" value="1"/>
</dbReference>
<evidence type="ECO:0000259" key="4">
    <source>
        <dbReference type="Pfam" id="PF25917"/>
    </source>
</evidence>
<comment type="subcellular location">
    <subcellularLocation>
        <location evidence="1">Cell envelope</location>
    </subcellularLocation>
</comment>
<evidence type="ECO:0000259" key="6">
    <source>
        <dbReference type="Pfam" id="PF25967"/>
    </source>
</evidence>
<evidence type="ECO:0000313" key="7">
    <source>
        <dbReference type="EMBL" id="GAW68761.1"/>
    </source>
</evidence>
<organism evidence="7 8">
    <name type="scientific">Geoanaerobacter pelophilus</name>
    <dbReference type="NCBI Taxonomy" id="60036"/>
    <lineage>
        <taxon>Bacteria</taxon>
        <taxon>Pseudomonadati</taxon>
        <taxon>Thermodesulfobacteriota</taxon>
        <taxon>Desulfuromonadia</taxon>
        <taxon>Geobacterales</taxon>
        <taxon>Geobacteraceae</taxon>
        <taxon>Geoanaerobacter</taxon>
    </lineage>
</organism>
<feature type="domain" description="Multidrug resistance protein MdtA-like beta-barrel" evidence="5">
    <location>
        <begin position="212"/>
        <end position="300"/>
    </location>
</feature>
<dbReference type="NCBIfam" id="TIGR01730">
    <property type="entry name" value="RND_mfp"/>
    <property type="match status" value="1"/>
</dbReference>